<dbReference type="Pfam" id="PF07686">
    <property type="entry name" value="V-set"/>
    <property type="match status" value="1"/>
</dbReference>
<evidence type="ECO:0000259" key="1">
    <source>
        <dbReference type="Pfam" id="PF07686"/>
    </source>
</evidence>
<reference evidence="2" key="2">
    <citation type="submission" date="2025-09" db="UniProtKB">
        <authorList>
            <consortium name="Ensembl"/>
        </authorList>
    </citation>
    <scope>IDENTIFICATION</scope>
</reference>
<dbReference type="Ensembl" id="ENSCVAT00000027562.1">
    <property type="protein sequence ID" value="ENSCVAP00000018580.1"/>
    <property type="gene ID" value="ENSCVAG00000021861.1"/>
</dbReference>
<evidence type="ECO:0000313" key="3">
    <source>
        <dbReference type="Proteomes" id="UP000265020"/>
    </source>
</evidence>
<keyword evidence="3" id="KW-1185">Reference proteome</keyword>
<organism evidence="2 3">
    <name type="scientific">Cyprinodon variegatus</name>
    <name type="common">Sheepshead minnow</name>
    <dbReference type="NCBI Taxonomy" id="28743"/>
    <lineage>
        <taxon>Eukaryota</taxon>
        <taxon>Metazoa</taxon>
        <taxon>Chordata</taxon>
        <taxon>Craniata</taxon>
        <taxon>Vertebrata</taxon>
        <taxon>Euteleostomi</taxon>
        <taxon>Actinopterygii</taxon>
        <taxon>Neopterygii</taxon>
        <taxon>Teleostei</taxon>
        <taxon>Neoteleostei</taxon>
        <taxon>Acanthomorphata</taxon>
        <taxon>Ovalentaria</taxon>
        <taxon>Atherinomorphae</taxon>
        <taxon>Cyprinodontiformes</taxon>
        <taxon>Cyprinodontidae</taxon>
        <taxon>Cyprinodon</taxon>
    </lineage>
</organism>
<evidence type="ECO:0000313" key="2">
    <source>
        <dbReference type="Ensembl" id="ENSCVAP00000018580.1"/>
    </source>
</evidence>
<accession>A0A3Q2G5V1</accession>
<feature type="domain" description="Immunoglobulin V-set" evidence="1">
    <location>
        <begin position="71"/>
        <end position="121"/>
    </location>
</feature>
<dbReference type="InterPro" id="IPR013783">
    <property type="entry name" value="Ig-like_fold"/>
</dbReference>
<reference evidence="2" key="1">
    <citation type="submission" date="2025-08" db="UniProtKB">
        <authorList>
            <consortium name="Ensembl"/>
        </authorList>
    </citation>
    <scope>IDENTIFICATION</scope>
</reference>
<dbReference type="Proteomes" id="UP000265020">
    <property type="component" value="Unassembled WGS sequence"/>
</dbReference>
<proteinExistence type="predicted"/>
<dbReference type="InterPro" id="IPR036179">
    <property type="entry name" value="Ig-like_dom_sf"/>
</dbReference>
<dbReference type="InterPro" id="IPR013106">
    <property type="entry name" value="Ig_V-set"/>
</dbReference>
<protein>
    <recommendedName>
        <fullName evidence="1">Immunoglobulin V-set domain-containing protein</fullName>
    </recommendedName>
</protein>
<dbReference type="Gene3D" id="2.60.40.10">
    <property type="entry name" value="Immunoglobulins"/>
    <property type="match status" value="1"/>
</dbReference>
<sequence>MLGKDRLMRAGITILVYFCKHVIASSTAHAGHLLCMTAVHTGDHIQVAYIWNYKRQREKIGFHKEIGIGLQCERRLNSTCGSFKNRVNLKDVTNRDVSLILKNVTAADTGTYECKVGQAGDQFDPKIISTVGLKVKPGESVCQNLQQHPGS</sequence>
<dbReference type="AlphaFoldDB" id="A0A3Q2G5V1"/>
<name>A0A3Q2G5V1_CYPVA</name>
<dbReference type="SUPFAM" id="SSF48726">
    <property type="entry name" value="Immunoglobulin"/>
    <property type="match status" value="1"/>
</dbReference>